<dbReference type="InterPro" id="IPR005123">
    <property type="entry name" value="Oxoglu/Fe-dep_dioxygenase_dom"/>
</dbReference>
<gene>
    <name evidence="5" type="ORF">RJ640_028482</name>
</gene>
<dbReference type="AlphaFoldDB" id="A0AA88QD11"/>
<dbReference type="InterPro" id="IPR027443">
    <property type="entry name" value="IPNS-like_sf"/>
</dbReference>
<evidence type="ECO:0000256" key="2">
    <source>
        <dbReference type="ARBA" id="ARBA00023004"/>
    </source>
</evidence>
<name>A0AA88QD11_9ASTE</name>
<dbReference type="Pfam" id="PF03171">
    <property type="entry name" value="2OG-FeII_Oxy"/>
    <property type="match status" value="1"/>
</dbReference>
<keyword evidence="3" id="KW-0560">Oxidoreductase</keyword>
<dbReference type="PANTHER" id="PTHR47991">
    <property type="entry name" value="OXOGLUTARATE/IRON-DEPENDENT DIOXYGENASE"/>
    <property type="match status" value="1"/>
</dbReference>
<evidence type="ECO:0000313" key="6">
    <source>
        <dbReference type="Proteomes" id="UP001187471"/>
    </source>
</evidence>
<feature type="domain" description="Fe2OG dioxygenase" evidence="4">
    <location>
        <begin position="70"/>
        <end position="170"/>
    </location>
</feature>
<dbReference type="GO" id="GO:0046872">
    <property type="term" value="F:metal ion binding"/>
    <property type="evidence" value="ECO:0007669"/>
    <property type="project" value="UniProtKB-KW"/>
</dbReference>
<dbReference type="PROSITE" id="PS51471">
    <property type="entry name" value="FE2OG_OXY"/>
    <property type="match status" value="1"/>
</dbReference>
<keyword evidence="6" id="KW-1185">Reference proteome</keyword>
<dbReference type="GO" id="GO:0016491">
    <property type="term" value="F:oxidoreductase activity"/>
    <property type="evidence" value="ECO:0007669"/>
    <property type="project" value="UniProtKB-KW"/>
</dbReference>
<sequence>MNDASDSATEFFNLSSEEKMSLASSNVHEPVREKMGNYAKAAYKLQKQLMKVVFESLGLNANYLHDEIEKGSQVMAVNCYPACPEPHLALGMPPHSDYGSLTIINQSSTGLQIMDHGKNWHSVPVIEGALVVQLGDQLEIMSNGQYKSVIHRATVNSEKKRLSIAKRLKALELPLQAKIAEQNYLLNKGITRFAHSQLERLALAHEYLPLERLVFVQKERLGAVEKERSLPFDVAWGDGFPSEVTFE</sequence>
<dbReference type="SUPFAM" id="SSF51197">
    <property type="entry name" value="Clavaminate synthase-like"/>
    <property type="match status" value="1"/>
</dbReference>
<dbReference type="EMBL" id="JAVXUO010002950">
    <property type="protein sequence ID" value="KAK2968059.1"/>
    <property type="molecule type" value="Genomic_DNA"/>
</dbReference>
<protein>
    <recommendedName>
        <fullName evidence="4">Fe2OG dioxygenase domain-containing protein</fullName>
    </recommendedName>
</protein>
<comment type="caution">
    <text evidence="5">The sequence shown here is derived from an EMBL/GenBank/DDBJ whole genome shotgun (WGS) entry which is preliminary data.</text>
</comment>
<keyword evidence="2 3" id="KW-0408">Iron</keyword>
<evidence type="ECO:0000256" key="1">
    <source>
        <dbReference type="ARBA" id="ARBA00022723"/>
    </source>
</evidence>
<dbReference type="InterPro" id="IPR050295">
    <property type="entry name" value="Plant_2OG-oxidoreductases"/>
</dbReference>
<evidence type="ECO:0000259" key="4">
    <source>
        <dbReference type="PROSITE" id="PS51471"/>
    </source>
</evidence>
<comment type="similarity">
    <text evidence="3">Belongs to the iron/ascorbate-dependent oxidoreductase family.</text>
</comment>
<organism evidence="5 6">
    <name type="scientific">Escallonia rubra</name>
    <dbReference type="NCBI Taxonomy" id="112253"/>
    <lineage>
        <taxon>Eukaryota</taxon>
        <taxon>Viridiplantae</taxon>
        <taxon>Streptophyta</taxon>
        <taxon>Embryophyta</taxon>
        <taxon>Tracheophyta</taxon>
        <taxon>Spermatophyta</taxon>
        <taxon>Magnoliopsida</taxon>
        <taxon>eudicotyledons</taxon>
        <taxon>Gunneridae</taxon>
        <taxon>Pentapetalae</taxon>
        <taxon>asterids</taxon>
        <taxon>campanulids</taxon>
        <taxon>Escalloniales</taxon>
        <taxon>Escalloniaceae</taxon>
        <taxon>Escallonia</taxon>
    </lineage>
</organism>
<evidence type="ECO:0000313" key="5">
    <source>
        <dbReference type="EMBL" id="KAK2968059.1"/>
    </source>
</evidence>
<reference evidence="5" key="1">
    <citation type="submission" date="2022-12" db="EMBL/GenBank/DDBJ databases">
        <title>Draft genome assemblies for two species of Escallonia (Escalloniales).</title>
        <authorList>
            <person name="Chanderbali A."/>
            <person name="Dervinis C."/>
            <person name="Anghel I."/>
            <person name="Soltis D."/>
            <person name="Soltis P."/>
            <person name="Zapata F."/>
        </authorList>
    </citation>
    <scope>NUCLEOTIDE SEQUENCE</scope>
    <source>
        <strain evidence="5">UCBG92.1500</strain>
        <tissue evidence="5">Leaf</tissue>
    </source>
</reference>
<proteinExistence type="inferred from homology"/>
<dbReference type="InterPro" id="IPR044861">
    <property type="entry name" value="IPNS-like_FE2OG_OXY"/>
</dbReference>
<dbReference type="Proteomes" id="UP001187471">
    <property type="component" value="Unassembled WGS sequence"/>
</dbReference>
<accession>A0AA88QD11</accession>
<keyword evidence="1 3" id="KW-0479">Metal-binding</keyword>
<dbReference type="Gene3D" id="2.60.120.330">
    <property type="entry name" value="B-lactam Antibiotic, Isopenicillin N Synthase, Chain"/>
    <property type="match status" value="1"/>
</dbReference>
<evidence type="ECO:0000256" key="3">
    <source>
        <dbReference type="RuleBase" id="RU003682"/>
    </source>
</evidence>